<accession>A0ABY8C5H9</accession>
<sequence length="179" mass="19171">MVPALPFWSRCSSSILGHDTPGMHRDTAGQFGQLSQPRPEIPINFEISDGQRVKVGGKSHLHMLFGSLRADTDPVWVVLDRGPIGAQAICPGKDGLVVESGVAGGIQNRVVREAGGGSSPVRISRHACSWMRTATTAEVLSAEEAVTVAWGWLHCEGLPAGFHARRLTDRELSLGRRGS</sequence>
<organism evidence="1 2">
    <name type="scientific">Microbacterium horticulturae</name>
    <dbReference type="NCBI Taxonomy" id="3028316"/>
    <lineage>
        <taxon>Bacteria</taxon>
        <taxon>Bacillati</taxon>
        <taxon>Actinomycetota</taxon>
        <taxon>Actinomycetes</taxon>
        <taxon>Micrococcales</taxon>
        <taxon>Microbacteriaceae</taxon>
        <taxon>Microbacterium</taxon>
    </lineage>
</organism>
<evidence type="ECO:0000313" key="1">
    <source>
        <dbReference type="EMBL" id="WEG10336.1"/>
    </source>
</evidence>
<proteinExistence type="predicted"/>
<protein>
    <submittedName>
        <fullName evidence="1">Uncharacterized protein</fullName>
    </submittedName>
</protein>
<keyword evidence="2" id="KW-1185">Reference proteome</keyword>
<name>A0ABY8C5H9_9MICO</name>
<gene>
    <name evidence="1" type="ORF">PU630_07245</name>
</gene>
<evidence type="ECO:0000313" key="2">
    <source>
        <dbReference type="Proteomes" id="UP001214553"/>
    </source>
</evidence>
<reference evidence="1 2" key="1">
    <citation type="submission" date="2023-03" db="EMBL/GenBank/DDBJ databases">
        <title>Genome sequence of Microbacterium sp. KACC 23027.</title>
        <authorList>
            <person name="Kim S."/>
            <person name="Heo J."/>
            <person name="Kwon S.-W."/>
        </authorList>
    </citation>
    <scope>NUCLEOTIDE SEQUENCE [LARGE SCALE GENOMIC DNA]</scope>
    <source>
        <strain evidence="1 2">KACC 23027</strain>
    </source>
</reference>
<dbReference type="Proteomes" id="UP001214553">
    <property type="component" value="Chromosome"/>
</dbReference>
<dbReference type="RefSeq" id="WP_275279691.1">
    <property type="nucleotide sequence ID" value="NZ_CP119108.1"/>
</dbReference>
<dbReference type="EMBL" id="CP119108">
    <property type="protein sequence ID" value="WEG10336.1"/>
    <property type="molecule type" value="Genomic_DNA"/>
</dbReference>